<keyword evidence="1" id="KW-0812">Transmembrane</keyword>
<protein>
    <submittedName>
        <fullName evidence="2">Uncharacterized protein</fullName>
    </submittedName>
</protein>
<evidence type="ECO:0000313" key="2">
    <source>
        <dbReference type="EMBL" id="QHT92462.1"/>
    </source>
</evidence>
<proteinExistence type="predicted"/>
<evidence type="ECO:0000256" key="1">
    <source>
        <dbReference type="SAM" id="Phobius"/>
    </source>
</evidence>
<sequence>MSNTSSLYCQMGVAERIHLYYKNKWITRSKRALLLRLPTEDAMCELDEIDSRMFWEYNDTCNVYTTWLGLTFMWFSILYQFIRFLSGTFWDTTYVLAICAMFVGVTMICNVAPIHYPTLQ</sequence>
<dbReference type="EMBL" id="MN740185">
    <property type="protein sequence ID" value="QHT92462.1"/>
    <property type="molecule type" value="Genomic_DNA"/>
</dbReference>
<keyword evidence="1" id="KW-1133">Transmembrane helix</keyword>
<accession>A0A6C0IHM4</accession>
<reference evidence="2" key="1">
    <citation type="journal article" date="2020" name="Nature">
        <title>Giant virus diversity and host interactions through global metagenomics.</title>
        <authorList>
            <person name="Schulz F."/>
            <person name="Roux S."/>
            <person name="Paez-Espino D."/>
            <person name="Jungbluth S."/>
            <person name="Walsh D.A."/>
            <person name="Denef V.J."/>
            <person name="McMahon K.D."/>
            <person name="Konstantinidis K.T."/>
            <person name="Eloe-Fadrosh E.A."/>
            <person name="Kyrpides N.C."/>
            <person name="Woyke T."/>
        </authorList>
    </citation>
    <scope>NUCLEOTIDE SEQUENCE</scope>
    <source>
        <strain evidence="2">GVMAG-M-3300023184-88</strain>
    </source>
</reference>
<feature type="transmembrane region" description="Helical" evidence="1">
    <location>
        <begin position="94"/>
        <end position="116"/>
    </location>
</feature>
<feature type="transmembrane region" description="Helical" evidence="1">
    <location>
        <begin position="63"/>
        <end position="82"/>
    </location>
</feature>
<keyword evidence="1" id="KW-0472">Membrane</keyword>
<dbReference type="AlphaFoldDB" id="A0A6C0IHM4"/>
<name>A0A6C0IHM4_9ZZZZ</name>
<organism evidence="2">
    <name type="scientific">viral metagenome</name>
    <dbReference type="NCBI Taxonomy" id="1070528"/>
    <lineage>
        <taxon>unclassified sequences</taxon>
        <taxon>metagenomes</taxon>
        <taxon>organismal metagenomes</taxon>
    </lineage>
</organism>